<organism evidence="1 2">
    <name type="scientific">Halobacillus litoralis</name>
    <dbReference type="NCBI Taxonomy" id="45668"/>
    <lineage>
        <taxon>Bacteria</taxon>
        <taxon>Bacillati</taxon>
        <taxon>Bacillota</taxon>
        <taxon>Bacilli</taxon>
        <taxon>Bacillales</taxon>
        <taxon>Bacillaceae</taxon>
        <taxon>Halobacillus</taxon>
    </lineage>
</organism>
<dbReference type="RefSeq" id="WP_160915014.1">
    <property type="nucleotide sequence ID" value="NZ_WMEZ01000003.1"/>
</dbReference>
<comment type="caution">
    <text evidence="1">The sequence shown here is derived from an EMBL/GenBank/DDBJ whole genome shotgun (WGS) entry which is preliminary data.</text>
</comment>
<name>A0A845E3Z8_9BACI</name>
<dbReference type="AlphaFoldDB" id="A0A845E3Z8"/>
<evidence type="ECO:0000313" key="2">
    <source>
        <dbReference type="Proteomes" id="UP000447393"/>
    </source>
</evidence>
<dbReference type="Proteomes" id="UP000447393">
    <property type="component" value="Unassembled WGS sequence"/>
</dbReference>
<gene>
    <name evidence="1" type="ORF">GLV98_10925</name>
</gene>
<protein>
    <submittedName>
        <fullName evidence="1">Uncharacterized protein</fullName>
    </submittedName>
</protein>
<dbReference type="EMBL" id="WMEZ01000003">
    <property type="protein sequence ID" value="MYL50000.1"/>
    <property type="molecule type" value="Genomic_DNA"/>
</dbReference>
<reference evidence="1 2" key="1">
    <citation type="submission" date="2019-11" db="EMBL/GenBank/DDBJ databases">
        <title>Genome sequences of 17 halophilic strains isolated from different environments.</title>
        <authorList>
            <person name="Furrow R.E."/>
        </authorList>
    </citation>
    <scope>NUCLEOTIDE SEQUENCE [LARGE SCALE GENOMIC DNA]</scope>
    <source>
        <strain evidence="1 2">22505_10_Sand</strain>
    </source>
</reference>
<accession>A0A845E3Z8</accession>
<sequence>MAVFISIVIILSLWSITKTLEKVTKRVTDKQEEQIEHLKEIRELLAEKKE</sequence>
<proteinExistence type="predicted"/>
<evidence type="ECO:0000313" key="1">
    <source>
        <dbReference type="EMBL" id="MYL50000.1"/>
    </source>
</evidence>